<reference evidence="3 4" key="1">
    <citation type="submission" date="2016-06" db="EMBL/GenBank/DDBJ databases">
        <authorList>
            <person name="Kjaerup R.B."/>
            <person name="Dalgaard T.S."/>
            <person name="Juul-Madsen H.R."/>
        </authorList>
    </citation>
    <scope>NUCLEOTIDE SEQUENCE [LARGE SCALE GENOMIC DNA]</scope>
    <source>
        <strain evidence="3 4">DSM 45248</strain>
    </source>
</reference>
<evidence type="ECO:0000313" key="3">
    <source>
        <dbReference type="EMBL" id="SBT54641.1"/>
    </source>
</evidence>
<feature type="transmembrane region" description="Helical" evidence="2">
    <location>
        <begin position="26"/>
        <end position="49"/>
    </location>
</feature>
<organism evidence="3 4">
    <name type="scientific">Micromonospora narathiwatensis</name>
    <dbReference type="NCBI Taxonomy" id="299146"/>
    <lineage>
        <taxon>Bacteria</taxon>
        <taxon>Bacillati</taxon>
        <taxon>Actinomycetota</taxon>
        <taxon>Actinomycetes</taxon>
        <taxon>Micromonosporales</taxon>
        <taxon>Micromonosporaceae</taxon>
        <taxon>Micromonospora</taxon>
    </lineage>
</organism>
<keyword evidence="4" id="KW-1185">Reference proteome</keyword>
<evidence type="ECO:0000313" key="4">
    <source>
        <dbReference type="Proteomes" id="UP000198765"/>
    </source>
</evidence>
<sequence length="159" mass="16218">MSEQVALAPEPPEIDDAPAPPPPSRLGAVLGVVVLLLGVAAAMLVGLLIRVGPGGDLRDVFAGGDGTAEAKAGDCVAELPRVAGVEAKPADDARVVPCGSADAAYKVVGRVQDPAAARSRSANACEPYFRPGDDGYVLYRVGDDGDGYLLCLVHKTNAR</sequence>
<accession>A0A1A9AEM3</accession>
<keyword evidence="2" id="KW-1133">Transmembrane helix</keyword>
<gene>
    <name evidence="3" type="ORF">GA0070621_5591</name>
</gene>
<evidence type="ECO:0000256" key="1">
    <source>
        <dbReference type="SAM" id="MobiDB-lite"/>
    </source>
</evidence>
<dbReference type="PATRIC" id="fig|299146.4.peg.5770"/>
<keyword evidence="2" id="KW-0472">Membrane</keyword>
<dbReference type="RefSeq" id="WP_091201230.1">
    <property type="nucleotide sequence ID" value="NZ_LT594324.1"/>
</dbReference>
<evidence type="ECO:0000256" key="2">
    <source>
        <dbReference type="SAM" id="Phobius"/>
    </source>
</evidence>
<dbReference type="EMBL" id="LT594324">
    <property type="protein sequence ID" value="SBT54641.1"/>
    <property type="molecule type" value="Genomic_DNA"/>
</dbReference>
<evidence type="ECO:0008006" key="5">
    <source>
        <dbReference type="Google" id="ProtNLM"/>
    </source>
</evidence>
<dbReference type="AlphaFoldDB" id="A0A1A9AEM3"/>
<dbReference type="Proteomes" id="UP000198765">
    <property type="component" value="Chromosome I"/>
</dbReference>
<feature type="region of interest" description="Disordered" evidence="1">
    <location>
        <begin position="1"/>
        <end position="20"/>
    </location>
</feature>
<keyword evidence="2" id="KW-0812">Transmembrane</keyword>
<dbReference type="OrthoDB" id="3400986at2"/>
<name>A0A1A9AEM3_9ACTN</name>
<proteinExistence type="predicted"/>
<protein>
    <recommendedName>
        <fullName evidence="5">Septum formation</fullName>
    </recommendedName>
</protein>